<dbReference type="InterPro" id="IPR036890">
    <property type="entry name" value="HATPase_C_sf"/>
</dbReference>
<dbReference type="Gene3D" id="3.30.565.10">
    <property type="entry name" value="Histidine kinase-like ATPase, C-terminal domain"/>
    <property type="match status" value="1"/>
</dbReference>
<dbReference type="AlphaFoldDB" id="A0A0P9KD73"/>
<dbReference type="Pfam" id="PF13589">
    <property type="entry name" value="HATPase_c_3"/>
    <property type="match status" value="1"/>
</dbReference>
<evidence type="ECO:0000313" key="1">
    <source>
        <dbReference type="EMBL" id="RMM07622.1"/>
    </source>
</evidence>
<reference evidence="1 2" key="1">
    <citation type="submission" date="2018-08" db="EMBL/GenBank/DDBJ databases">
        <title>Recombination of ecologically and evolutionarily significant loci maintains genetic cohesion in the Pseudomonas syringae species complex.</title>
        <authorList>
            <person name="Dillon M."/>
            <person name="Thakur S."/>
            <person name="Almeida R.N.D."/>
            <person name="Weir B.S."/>
            <person name="Guttman D.S."/>
        </authorList>
    </citation>
    <scope>NUCLEOTIDE SEQUENCE [LARGE SCALE GENOMIC DNA]</scope>
    <source>
        <strain evidence="1 2">ICMP 4086</strain>
    </source>
</reference>
<dbReference type="EMBL" id="RBOC01000135">
    <property type="protein sequence ID" value="RMM07622.1"/>
    <property type="molecule type" value="Genomic_DNA"/>
</dbReference>
<name>A0A0P9KD73_9PSED</name>
<evidence type="ECO:0008006" key="3">
    <source>
        <dbReference type="Google" id="ProtNLM"/>
    </source>
</evidence>
<protein>
    <recommendedName>
        <fullName evidence="3">ATP-binding protein</fullName>
    </recommendedName>
</protein>
<gene>
    <name evidence="1" type="ORF">ALQ84_101188</name>
</gene>
<dbReference type="Proteomes" id="UP000278587">
    <property type="component" value="Unassembled WGS sequence"/>
</dbReference>
<organism evidence="1 2">
    <name type="scientific">Pseudomonas caricapapayae</name>
    <dbReference type="NCBI Taxonomy" id="46678"/>
    <lineage>
        <taxon>Bacteria</taxon>
        <taxon>Pseudomonadati</taxon>
        <taxon>Pseudomonadota</taxon>
        <taxon>Gammaproteobacteria</taxon>
        <taxon>Pseudomonadales</taxon>
        <taxon>Pseudomonadaceae</taxon>
        <taxon>Pseudomonas</taxon>
    </lineage>
</organism>
<sequence>MQLSMLAPGMGNPIAPRARRLLRSKVADTTVLIDRHRKTRSAVAPSISSRRAGGVTRTGDSARRAIGVRLRACICFVAFWSGNTHPWRELMSDQTRHLSLFEEDYLLRELGPVAHVPQVALTELVANAWDAGASKVDLFLPTEPGGTLTVVDDGHGMTAAQFSKRWMTLRYDRLKHQSSKVEFPKGRNAKLRKAYGRNGVGRHGLLCFGDQYQVETWRDSKLCTFVVGTESGPSPFVVRSEEFAERDGSGTRLSVSVTRKMPDIKEIVTVLAARFVHDPAFQIRVNGVPLTLAKLEQHARTHLLELSDGRSAKVIVIDSTQQNHSSIHQGVAFWVENRLVGDPSWVIGQVANFDGRTRFAKRYKVIVDTQGFEGHVFQDWTGFQSTPAVEELFKAAAECINHVANELANEVVEATSEDALVQNRSELKTLGQGAQMEVTEFTKAVAQAHPMVSPDFLATAVKAVINLEKSKSGASLLTKLAHLPASDIEGLDSLLADWSVKDALRVLDEIDDRLSVIEAISRLAEDPDTDELHTLHPLILRSRWLFGPEFGSMEYCSNMTLKSVAKQLWRDADAAFINERKRPDIVVLPDRSTAQLVGIEQFDPHDASLAQMQNILLIELKKGGFKLNRKEVNQADEYVQDIASSGYVNGSPFITAWVVGQSIAAGVATTKTVGDEHHKYGQVRATTYGTLVGTANLRLMRLRETLEDRYGNLKTDALLLKVLATQEQTSFDLGAVPESGAKDEASVTEVV</sequence>
<proteinExistence type="predicted"/>
<evidence type="ECO:0000313" key="2">
    <source>
        <dbReference type="Proteomes" id="UP000278587"/>
    </source>
</evidence>
<accession>A0A0P9KD73</accession>
<dbReference type="SUPFAM" id="SSF55874">
    <property type="entry name" value="ATPase domain of HSP90 chaperone/DNA topoisomerase II/histidine kinase"/>
    <property type="match status" value="1"/>
</dbReference>
<comment type="caution">
    <text evidence="1">The sequence shown here is derived from an EMBL/GenBank/DDBJ whole genome shotgun (WGS) entry which is preliminary data.</text>
</comment>